<gene>
    <name evidence="2" type="ORF">AGABI1DRAFT_114519</name>
</gene>
<dbReference type="HOGENOM" id="CLU_2432747_0_0_1"/>
<name>K5VX01_AGABU</name>
<dbReference type="Proteomes" id="UP000008493">
    <property type="component" value="Unassembled WGS sequence"/>
</dbReference>
<dbReference type="AlphaFoldDB" id="K5VX01"/>
<evidence type="ECO:0000313" key="3">
    <source>
        <dbReference type="Proteomes" id="UP000008493"/>
    </source>
</evidence>
<proteinExistence type="predicted"/>
<feature type="non-terminal residue" evidence="2">
    <location>
        <position position="91"/>
    </location>
</feature>
<evidence type="ECO:0000256" key="1">
    <source>
        <dbReference type="SAM" id="MobiDB-lite"/>
    </source>
</evidence>
<dbReference type="OMA" id="RMLATKW"/>
<dbReference type="InParanoid" id="K5VX01"/>
<feature type="region of interest" description="Disordered" evidence="1">
    <location>
        <begin position="1"/>
        <end position="36"/>
    </location>
</feature>
<dbReference type="EMBL" id="JH971391">
    <property type="protein sequence ID" value="EKM79004.1"/>
    <property type="molecule type" value="Genomic_DNA"/>
</dbReference>
<reference evidence="3" key="1">
    <citation type="journal article" date="2012" name="Proc. Natl. Acad. Sci. U.S.A.">
        <title>Genome sequence of the button mushroom Agaricus bisporus reveals mechanisms governing adaptation to a humic-rich ecological niche.</title>
        <authorList>
            <person name="Morin E."/>
            <person name="Kohler A."/>
            <person name="Baker A.R."/>
            <person name="Foulongne-Oriol M."/>
            <person name="Lombard V."/>
            <person name="Nagy L.G."/>
            <person name="Ohm R.A."/>
            <person name="Patyshakuliyeva A."/>
            <person name="Brun A."/>
            <person name="Aerts A.L."/>
            <person name="Bailey A.M."/>
            <person name="Billette C."/>
            <person name="Coutinho P.M."/>
            <person name="Deakin G."/>
            <person name="Doddapaneni H."/>
            <person name="Floudas D."/>
            <person name="Grimwood J."/>
            <person name="Hilden K."/>
            <person name="Kuees U."/>
            <person name="LaButti K.M."/>
            <person name="Lapidus A."/>
            <person name="Lindquist E.A."/>
            <person name="Lucas S.M."/>
            <person name="Murat C."/>
            <person name="Riley R.W."/>
            <person name="Salamov A.A."/>
            <person name="Schmutz J."/>
            <person name="Subramanian V."/>
            <person name="Woesten H.A.B."/>
            <person name="Xu J."/>
            <person name="Eastwood D.C."/>
            <person name="Foster G.D."/>
            <person name="Sonnenberg A.S."/>
            <person name="Cullen D."/>
            <person name="de Vries R.P."/>
            <person name="Lundell T."/>
            <person name="Hibbett D.S."/>
            <person name="Henrissat B."/>
            <person name="Burton K.S."/>
            <person name="Kerrigan R.W."/>
            <person name="Challen M.P."/>
            <person name="Grigoriev I.V."/>
            <person name="Martin F."/>
        </authorList>
    </citation>
    <scope>NUCLEOTIDE SEQUENCE [LARGE SCALE GENOMIC DNA]</scope>
    <source>
        <strain evidence="3">JB137-S8 / ATCC MYA-4627 / FGSC 10392</strain>
    </source>
</reference>
<keyword evidence="3" id="KW-1185">Reference proteome</keyword>
<accession>K5VX01</accession>
<dbReference type="GeneID" id="18824371"/>
<protein>
    <submittedName>
        <fullName evidence="2">Uncharacterized protein</fullName>
    </submittedName>
</protein>
<sequence>MITGNMAGGSVLPRPFDKLGPKEESPSSASGVGNDCGGPTFSVADVMVCRMLATKWDKGLDKGRETEDNARRLPYCVGGDSTGRVGPLLKP</sequence>
<dbReference type="KEGG" id="abp:AGABI1DRAFT114519"/>
<evidence type="ECO:0000313" key="2">
    <source>
        <dbReference type="EMBL" id="EKM79004.1"/>
    </source>
</evidence>
<organism evidence="2 3">
    <name type="scientific">Agaricus bisporus var. burnettii (strain JB137-S8 / ATCC MYA-4627 / FGSC 10392)</name>
    <name type="common">White button mushroom</name>
    <dbReference type="NCBI Taxonomy" id="597362"/>
    <lineage>
        <taxon>Eukaryota</taxon>
        <taxon>Fungi</taxon>
        <taxon>Dikarya</taxon>
        <taxon>Basidiomycota</taxon>
        <taxon>Agaricomycotina</taxon>
        <taxon>Agaricomycetes</taxon>
        <taxon>Agaricomycetidae</taxon>
        <taxon>Agaricales</taxon>
        <taxon>Agaricineae</taxon>
        <taxon>Agaricaceae</taxon>
        <taxon>Agaricus</taxon>
    </lineage>
</organism>
<feature type="compositionally biased region" description="Basic and acidic residues" evidence="1">
    <location>
        <begin position="15"/>
        <end position="25"/>
    </location>
</feature>
<dbReference type="RefSeq" id="XP_007330759.1">
    <property type="nucleotide sequence ID" value="XM_007330697.1"/>
</dbReference>